<dbReference type="EMBL" id="FOEP01000003">
    <property type="protein sequence ID" value="SEP92597.1"/>
    <property type="molecule type" value="Genomic_DNA"/>
</dbReference>
<dbReference type="Gene3D" id="3.90.550.10">
    <property type="entry name" value="Spore Coat Polysaccharide Biosynthesis Protein SpsA, Chain A"/>
    <property type="match status" value="1"/>
</dbReference>
<sequence length="345" mass="39154">MNSPAPAIRALTRAEAYRLRWKRKRLLWRAFRARRQLSVVADRTAQIRPDDILAVIVQRNEAARLPYFLSHYRRLGVSHFLVVDNGSDDGSDRMLAAQDDVSVWRSTHGYRDARFGLDWSTWLQIRHAHGHWCLTVDADEVLIYPEHEAHGLPELTAWLDRNGRAAFGALMLDLYPKGPLGAQSYAAGQDPTEVLRWFDAGPYRARRQAPLGNLWVQGGVRERAFFADQPERSPTLNKLPLVKWDRRFVYVNSTHSMLPPALNAAYDGPGGTAPSGVLLHTKFLPEIVSKSEMEKQRGQHFHTPSDFGDYYDRIVQGPDLWAPQSVRLTGAAQLEELGLMQSPAW</sequence>
<dbReference type="RefSeq" id="WP_090268736.1">
    <property type="nucleotide sequence ID" value="NZ_FOEP01000003.1"/>
</dbReference>
<dbReference type="InterPro" id="IPR029044">
    <property type="entry name" value="Nucleotide-diphossugar_trans"/>
</dbReference>
<reference evidence="1 2" key="1">
    <citation type="submission" date="2016-10" db="EMBL/GenBank/DDBJ databases">
        <authorList>
            <person name="de Groot N.N."/>
        </authorList>
    </citation>
    <scope>NUCLEOTIDE SEQUENCE [LARGE SCALE GENOMIC DNA]</scope>
    <source>
        <strain evidence="1 2">DSM 22007</strain>
    </source>
</reference>
<dbReference type="OrthoDB" id="3010234at2"/>
<proteinExistence type="predicted"/>
<dbReference type="Pfam" id="PF13704">
    <property type="entry name" value="Glyco_tranf_2_4"/>
    <property type="match status" value="1"/>
</dbReference>
<gene>
    <name evidence="1" type="ORF">SAMN04488092_1033</name>
</gene>
<organism evidence="1 2">
    <name type="scientific">Thalassovita taeanensis</name>
    <dbReference type="NCBI Taxonomy" id="657014"/>
    <lineage>
        <taxon>Bacteria</taxon>
        <taxon>Pseudomonadati</taxon>
        <taxon>Pseudomonadota</taxon>
        <taxon>Alphaproteobacteria</taxon>
        <taxon>Rhodobacterales</taxon>
        <taxon>Roseobacteraceae</taxon>
        <taxon>Thalassovita</taxon>
    </lineage>
</organism>
<name>A0A1H9BUT4_9RHOB</name>
<dbReference type="GO" id="GO:0016740">
    <property type="term" value="F:transferase activity"/>
    <property type="evidence" value="ECO:0007669"/>
    <property type="project" value="UniProtKB-KW"/>
</dbReference>
<keyword evidence="1" id="KW-0808">Transferase</keyword>
<evidence type="ECO:0000313" key="2">
    <source>
        <dbReference type="Proteomes" id="UP000198634"/>
    </source>
</evidence>
<keyword evidence="2" id="KW-1185">Reference proteome</keyword>
<protein>
    <submittedName>
        <fullName evidence="1">Glycosyl transferase family 2</fullName>
    </submittedName>
</protein>
<accession>A0A1H9BUT4</accession>
<dbReference type="AlphaFoldDB" id="A0A1H9BUT4"/>
<evidence type="ECO:0000313" key="1">
    <source>
        <dbReference type="EMBL" id="SEP92597.1"/>
    </source>
</evidence>
<dbReference type="Proteomes" id="UP000198634">
    <property type="component" value="Unassembled WGS sequence"/>
</dbReference>
<dbReference type="SUPFAM" id="SSF53448">
    <property type="entry name" value="Nucleotide-diphospho-sugar transferases"/>
    <property type="match status" value="1"/>
</dbReference>
<dbReference type="STRING" id="657014.SAMN04488092_1033"/>
<dbReference type="CDD" id="cd00761">
    <property type="entry name" value="Glyco_tranf_GTA_type"/>
    <property type="match status" value="1"/>
</dbReference>